<feature type="compositionally biased region" description="Polar residues" evidence="1">
    <location>
        <begin position="222"/>
        <end position="246"/>
    </location>
</feature>
<protein>
    <submittedName>
        <fullName evidence="3">Uncharacterized protein</fullName>
    </submittedName>
</protein>
<feature type="transmembrane region" description="Helical" evidence="2">
    <location>
        <begin position="31"/>
        <end position="51"/>
    </location>
</feature>
<dbReference type="RefSeq" id="WP_035114798.1">
    <property type="nucleotide sequence ID" value="NZ_CP047046.1"/>
</dbReference>
<feature type="region of interest" description="Disordered" evidence="1">
    <location>
        <begin position="55"/>
        <end position="310"/>
    </location>
</feature>
<feature type="compositionally biased region" description="Polar residues" evidence="1">
    <location>
        <begin position="268"/>
        <end position="280"/>
    </location>
</feature>
<dbReference type="AlphaFoldDB" id="A0A0A2DH51"/>
<evidence type="ECO:0000313" key="4">
    <source>
        <dbReference type="Proteomes" id="UP000030145"/>
    </source>
</evidence>
<dbReference type="GeneID" id="300553458"/>
<keyword evidence="4" id="KW-1185">Reference proteome</keyword>
<sequence>MDKERNHPARPAERTEATPQDSGEQSSGRRFIAGFATVGLGLAAIVAVWSWQSTGSDHSAMKGASPASQEAASISTGHPTNLPQGSHETARPDHRDHANLPSEASTGMSDETKTGGKRGSGIAALGRDPYLPPNAWDGSRSNGLTGPTETVQLSPVNPVEGGQTQNNQPLNPGTASNVPAPQAPSSTPTAPQGQTGNGQQHIPTIPGLPTQWVPTDIPLPIPNQTKPTNPANTAQPTQPSSDSGATGTAKPMPTQPGTTGTQHPEQTNEPTTAPQTTDTVAPQPPSRHGPWPIPNWGSAVNNVTDTTETQ</sequence>
<feature type="compositionally biased region" description="Polar residues" evidence="1">
    <location>
        <begin position="193"/>
        <end position="202"/>
    </location>
</feature>
<feature type="compositionally biased region" description="Basic and acidic residues" evidence="1">
    <location>
        <begin position="1"/>
        <end position="16"/>
    </location>
</feature>
<organism evidence="3 4">
    <name type="scientific">Corynebacterium auriscanis</name>
    <dbReference type="NCBI Taxonomy" id="99807"/>
    <lineage>
        <taxon>Bacteria</taxon>
        <taxon>Bacillati</taxon>
        <taxon>Actinomycetota</taxon>
        <taxon>Actinomycetes</taxon>
        <taxon>Mycobacteriales</taxon>
        <taxon>Corynebacteriaceae</taxon>
        <taxon>Corynebacterium</taxon>
    </lineage>
</organism>
<feature type="compositionally biased region" description="Pro residues" evidence="1">
    <location>
        <begin position="282"/>
        <end position="293"/>
    </location>
</feature>
<accession>A0A0A2DH51</accession>
<feature type="compositionally biased region" description="Basic and acidic residues" evidence="1">
    <location>
        <begin position="88"/>
        <end position="98"/>
    </location>
</feature>
<keyword evidence="2" id="KW-1133">Transmembrane helix</keyword>
<evidence type="ECO:0000313" key="3">
    <source>
        <dbReference type="EMBL" id="KGM18495.1"/>
    </source>
</evidence>
<feature type="compositionally biased region" description="Polar residues" evidence="1">
    <location>
        <begin position="298"/>
        <end position="310"/>
    </location>
</feature>
<feature type="compositionally biased region" description="Polar residues" evidence="1">
    <location>
        <begin position="162"/>
        <end position="177"/>
    </location>
</feature>
<name>A0A0A2DH51_9CORY</name>
<feature type="region of interest" description="Disordered" evidence="1">
    <location>
        <begin position="1"/>
        <end position="28"/>
    </location>
</feature>
<feature type="compositionally biased region" description="Polar residues" evidence="1">
    <location>
        <begin position="139"/>
        <end position="155"/>
    </location>
</feature>
<evidence type="ECO:0000256" key="1">
    <source>
        <dbReference type="SAM" id="MobiDB-lite"/>
    </source>
</evidence>
<proteinExistence type="predicted"/>
<evidence type="ECO:0000256" key="2">
    <source>
        <dbReference type="SAM" id="Phobius"/>
    </source>
</evidence>
<gene>
    <name evidence="3" type="ORF">MA47_07155</name>
</gene>
<dbReference type="EMBL" id="JRVJ01000011">
    <property type="protein sequence ID" value="KGM18495.1"/>
    <property type="molecule type" value="Genomic_DNA"/>
</dbReference>
<dbReference type="Proteomes" id="UP000030145">
    <property type="component" value="Unassembled WGS sequence"/>
</dbReference>
<keyword evidence="2" id="KW-0812">Transmembrane</keyword>
<reference evidence="3 4" key="1">
    <citation type="submission" date="2014-10" db="EMBL/GenBank/DDBJ databases">
        <title>Whole Genome sequence of Corynebacterium auriscanis strain CIP 106629.</title>
        <authorList>
            <person name="Hassan S.S."/>
            <person name="Jamal S.B."/>
            <person name="Tiwari S."/>
            <person name="Oliveira L.D.C."/>
            <person name="Souza F."/>
            <person name="Mariano D.C."/>
            <person name="Almeida S."/>
            <person name="Dorella F."/>
            <person name="Pereira F."/>
            <person name="Carvalho A."/>
            <person name="Leal C.A."/>
            <person name="Soares S.D.C."/>
            <person name="Figueiredo H.C."/>
            <person name="Silva A."/>
            <person name="Azevedo V.A."/>
        </authorList>
    </citation>
    <scope>NUCLEOTIDE SEQUENCE [LARGE SCALE GENOMIC DNA]</scope>
    <source>
        <strain evidence="3 4">CIP 106629</strain>
    </source>
</reference>
<feature type="compositionally biased region" description="Low complexity" evidence="1">
    <location>
        <begin position="179"/>
        <end position="192"/>
    </location>
</feature>
<keyword evidence="2" id="KW-0472">Membrane</keyword>
<comment type="caution">
    <text evidence="3">The sequence shown here is derived from an EMBL/GenBank/DDBJ whole genome shotgun (WGS) entry which is preliminary data.</text>
</comment>
<feature type="compositionally biased region" description="Polar residues" evidence="1">
    <location>
        <begin position="66"/>
        <end position="87"/>
    </location>
</feature>
<feature type="compositionally biased region" description="Polar residues" evidence="1">
    <location>
        <begin position="17"/>
        <end position="28"/>
    </location>
</feature>
<feature type="compositionally biased region" description="Low complexity" evidence="1">
    <location>
        <begin position="255"/>
        <end position="267"/>
    </location>
</feature>